<proteinExistence type="predicted"/>
<dbReference type="Proteomes" id="UP000471147">
    <property type="component" value="Unassembled WGS sequence"/>
</dbReference>
<dbReference type="InterPro" id="IPR014914">
    <property type="entry name" value="RES_dom"/>
</dbReference>
<name>A0A6I4LYG6_9SPHN</name>
<dbReference type="Pfam" id="PF08808">
    <property type="entry name" value="RES"/>
    <property type="match status" value="1"/>
</dbReference>
<comment type="caution">
    <text evidence="2">The sequence shown here is derived from an EMBL/GenBank/DDBJ whole genome shotgun (WGS) entry which is preliminary data.</text>
</comment>
<accession>A0A6I4LYG6</accession>
<reference evidence="2 3" key="1">
    <citation type="submission" date="2019-01" db="EMBL/GenBank/DDBJ databases">
        <title>Sphingorhabdus lacus sp.nov., isolated from an oligotrophic freshwater lake.</title>
        <authorList>
            <person name="Park M."/>
        </authorList>
    </citation>
    <scope>NUCLEOTIDE SEQUENCE [LARGE SCALE GENOMIC DNA]</scope>
    <source>
        <strain evidence="2 3">IMCC26285</strain>
    </source>
</reference>
<evidence type="ECO:0000259" key="1">
    <source>
        <dbReference type="Pfam" id="PF08808"/>
    </source>
</evidence>
<evidence type="ECO:0000313" key="3">
    <source>
        <dbReference type="Proteomes" id="UP000471147"/>
    </source>
</evidence>
<dbReference type="EMBL" id="SDWJ01000002">
    <property type="protein sequence ID" value="MVZ97919.1"/>
    <property type="molecule type" value="Genomic_DNA"/>
</dbReference>
<gene>
    <name evidence="2" type="ORF">EUU23_09390</name>
</gene>
<protein>
    <submittedName>
        <fullName evidence="2">RES domain-containing protein</fullName>
    </submittedName>
</protein>
<sequence length="198" mass="22394">MDPIIKHFRRATRVETMPSHVLRIYDETKGYTPLGFGYANTRFSSPSKDFAVIYTANDLIAALLEVVIRDTLNWTKNRAIPISELEKHRIASLKPPAEMTLLRLDKNLCSRAGIDTDVIMSSHQDKSRQLSQTLFDQITSAEGILYPSRFRNNDICLATYIKPGSTPPFDVAADMPLIKHPMLKPALIELDIVIDEDH</sequence>
<feature type="domain" description="RES" evidence="1">
    <location>
        <begin position="32"/>
        <end position="158"/>
    </location>
</feature>
<dbReference type="OrthoDB" id="7257056at2"/>
<evidence type="ECO:0000313" key="2">
    <source>
        <dbReference type="EMBL" id="MVZ97919.1"/>
    </source>
</evidence>
<dbReference type="RefSeq" id="WP_160353893.1">
    <property type="nucleotide sequence ID" value="NZ_SDWJ01000002.1"/>
</dbReference>
<organism evidence="2 3">
    <name type="scientific">Sphingorhabdus profundilacus</name>
    <dbReference type="NCBI Taxonomy" id="2509718"/>
    <lineage>
        <taxon>Bacteria</taxon>
        <taxon>Pseudomonadati</taxon>
        <taxon>Pseudomonadota</taxon>
        <taxon>Alphaproteobacteria</taxon>
        <taxon>Sphingomonadales</taxon>
        <taxon>Sphingomonadaceae</taxon>
        <taxon>Sphingorhabdus</taxon>
    </lineage>
</organism>
<dbReference type="AlphaFoldDB" id="A0A6I4LYG6"/>
<keyword evidence="3" id="KW-1185">Reference proteome</keyword>